<dbReference type="Ensembl" id="ENSSORT00005005861.1">
    <property type="protein sequence ID" value="ENSSORP00005005619.1"/>
    <property type="gene ID" value="ENSSORG00005003406.1"/>
</dbReference>
<evidence type="ECO:0000313" key="3">
    <source>
        <dbReference type="Ensembl" id="ENSSORP00005005619.1"/>
    </source>
</evidence>
<reference evidence="3" key="3">
    <citation type="submission" date="2025-09" db="UniProtKB">
        <authorList>
            <consortium name="Ensembl"/>
        </authorList>
    </citation>
    <scope>IDENTIFICATION</scope>
</reference>
<reference evidence="3" key="2">
    <citation type="submission" date="2025-08" db="UniProtKB">
        <authorList>
            <consortium name="Ensembl"/>
        </authorList>
    </citation>
    <scope>IDENTIFICATION</scope>
</reference>
<keyword evidence="1" id="KW-0325">Glycoprotein</keyword>
<keyword evidence="4" id="KW-1185">Reference proteome</keyword>
<evidence type="ECO:0000313" key="4">
    <source>
        <dbReference type="Proteomes" id="UP000472271"/>
    </source>
</evidence>
<evidence type="ECO:0000256" key="1">
    <source>
        <dbReference type="ARBA" id="ARBA00023180"/>
    </source>
</evidence>
<dbReference type="Gene3D" id="2.60.40.60">
    <property type="entry name" value="Cadherins"/>
    <property type="match status" value="1"/>
</dbReference>
<dbReference type="Proteomes" id="UP000472271">
    <property type="component" value="Chromosome 10"/>
</dbReference>
<dbReference type="Pfam" id="PF08266">
    <property type="entry name" value="Cadherin_2"/>
    <property type="match status" value="1"/>
</dbReference>
<reference evidence="3" key="1">
    <citation type="submission" date="2019-06" db="EMBL/GenBank/DDBJ databases">
        <authorList>
            <consortium name="Wellcome Sanger Institute Data Sharing"/>
        </authorList>
    </citation>
    <scope>NUCLEOTIDE SEQUENCE [LARGE SCALE GENOMIC DNA]</scope>
</reference>
<evidence type="ECO:0000259" key="2">
    <source>
        <dbReference type="Pfam" id="PF08266"/>
    </source>
</evidence>
<name>A0A672YM17_9TELE</name>
<proteinExistence type="predicted"/>
<dbReference type="InterPro" id="IPR013164">
    <property type="entry name" value="Cadherin_N"/>
</dbReference>
<sequence length="103" mass="11654">MEQRRRKPWGERRCCALRCSPGCLLGCVVALLLWTVAWAQIRYSVSEEVNEGTVVGNIAKDLVRISVHGPDFFPQATLFYNAFKSHIEVWKVSICITVVSIDN</sequence>
<protein>
    <recommendedName>
        <fullName evidence="2">Cadherin N-terminal domain-containing protein</fullName>
    </recommendedName>
</protein>
<feature type="domain" description="Cadherin N-terminal" evidence="2">
    <location>
        <begin position="40"/>
        <end position="62"/>
    </location>
</feature>
<organism evidence="3 4">
    <name type="scientific">Sphaeramia orbicularis</name>
    <name type="common">orbiculate cardinalfish</name>
    <dbReference type="NCBI Taxonomy" id="375764"/>
    <lineage>
        <taxon>Eukaryota</taxon>
        <taxon>Metazoa</taxon>
        <taxon>Chordata</taxon>
        <taxon>Craniata</taxon>
        <taxon>Vertebrata</taxon>
        <taxon>Euteleostomi</taxon>
        <taxon>Actinopterygii</taxon>
        <taxon>Neopterygii</taxon>
        <taxon>Teleostei</taxon>
        <taxon>Neoteleostei</taxon>
        <taxon>Acanthomorphata</taxon>
        <taxon>Gobiaria</taxon>
        <taxon>Kurtiformes</taxon>
        <taxon>Apogonoidei</taxon>
        <taxon>Apogonidae</taxon>
        <taxon>Apogoninae</taxon>
        <taxon>Sphaeramia</taxon>
    </lineage>
</organism>
<dbReference type="InParanoid" id="A0A672YM17"/>
<dbReference type="AlphaFoldDB" id="A0A672YM17"/>
<accession>A0A672YM17</accession>